<protein>
    <submittedName>
        <fullName evidence="6">Gamma-aminobutyric acid type B receptor subunit 2</fullName>
    </submittedName>
</protein>
<evidence type="ECO:0000256" key="4">
    <source>
        <dbReference type="ARBA" id="ARBA00023224"/>
    </source>
</evidence>
<sequence length="146" mass="16096">MKAFFDMMNDTPLKYMLLARRTTLTCSGSCQARTSFNALADGPAPEVQLGTLYQNKPRYSLAHNNLVGSLEPMGVRVVAAQSFADDISYHIHKLKEKDVRIILGNFNETWRGGSSTRRTGENLYGRSTSGSSSLRTFPLGGGNRTM</sequence>
<feature type="region of interest" description="Disordered" evidence="5">
    <location>
        <begin position="113"/>
        <end position="146"/>
    </location>
</feature>
<comment type="caution">
    <text evidence="6">The sequence shown here is derived from an EMBL/GenBank/DDBJ whole genome shotgun (WGS) entry which is preliminary data.</text>
</comment>
<dbReference type="STRING" id="48709.A0A1D2M6X7"/>
<keyword evidence="4" id="KW-0807">Transducer</keyword>
<evidence type="ECO:0000313" key="7">
    <source>
        <dbReference type="Proteomes" id="UP000094527"/>
    </source>
</evidence>
<dbReference type="OrthoDB" id="2150267at2759"/>
<evidence type="ECO:0000256" key="3">
    <source>
        <dbReference type="ARBA" id="ARBA00023180"/>
    </source>
</evidence>
<keyword evidence="3" id="KW-0325">Glycoprotein</keyword>
<dbReference type="InterPro" id="IPR002455">
    <property type="entry name" value="GPCR3_GABA-B"/>
</dbReference>
<organism evidence="6 7">
    <name type="scientific">Orchesella cincta</name>
    <name type="common">Springtail</name>
    <name type="synonym">Podura cincta</name>
    <dbReference type="NCBI Taxonomy" id="48709"/>
    <lineage>
        <taxon>Eukaryota</taxon>
        <taxon>Metazoa</taxon>
        <taxon>Ecdysozoa</taxon>
        <taxon>Arthropoda</taxon>
        <taxon>Hexapoda</taxon>
        <taxon>Collembola</taxon>
        <taxon>Entomobryomorpha</taxon>
        <taxon>Entomobryoidea</taxon>
        <taxon>Orchesellidae</taxon>
        <taxon>Orchesellinae</taxon>
        <taxon>Orchesella</taxon>
    </lineage>
</organism>
<keyword evidence="2 6" id="KW-0675">Receptor</keyword>
<dbReference type="Gene3D" id="3.40.50.2300">
    <property type="match status" value="1"/>
</dbReference>
<gene>
    <name evidence="6" type="ORF">Ocin01_18012</name>
</gene>
<dbReference type="GO" id="GO:0038039">
    <property type="term" value="C:G protein-coupled receptor heterodimeric complex"/>
    <property type="evidence" value="ECO:0007669"/>
    <property type="project" value="TreeGrafter"/>
</dbReference>
<dbReference type="AlphaFoldDB" id="A0A1D2M6X7"/>
<proteinExistence type="predicted"/>
<feature type="compositionally biased region" description="Low complexity" evidence="5">
    <location>
        <begin position="123"/>
        <end position="136"/>
    </location>
</feature>
<evidence type="ECO:0000256" key="1">
    <source>
        <dbReference type="ARBA" id="ARBA00023040"/>
    </source>
</evidence>
<accession>A0A1D2M6X7</accession>
<name>A0A1D2M6X7_ORCCI</name>
<evidence type="ECO:0000256" key="5">
    <source>
        <dbReference type="SAM" id="MobiDB-lite"/>
    </source>
</evidence>
<dbReference type="EMBL" id="LJIJ01003330">
    <property type="protein sequence ID" value="ODM88672.1"/>
    <property type="molecule type" value="Genomic_DNA"/>
</dbReference>
<evidence type="ECO:0000256" key="2">
    <source>
        <dbReference type="ARBA" id="ARBA00023170"/>
    </source>
</evidence>
<dbReference type="PANTHER" id="PTHR10519:SF74">
    <property type="entry name" value="GAMMA-AMINOBUTYRIC ACID TYPE B RECEPTOR SUBUNIT 2"/>
    <property type="match status" value="1"/>
</dbReference>
<dbReference type="GO" id="GO:0004965">
    <property type="term" value="F:G protein-coupled GABA receptor activity"/>
    <property type="evidence" value="ECO:0007669"/>
    <property type="project" value="InterPro"/>
</dbReference>
<evidence type="ECO:0000313" key="6">
    <source>
        <dbReference type="EMBL" id="ODM88672.1"/>
    </source>
</evidence>
<reference evidence="6 7" key="1">
    <citation type="journal article" date="2016" name="Genome Biol. Evol.">
        <title>Gene Family Evolution Reflects Adaptation to Soil Environmental Stressors in the Genome of the Collembolan Orchesella cincta.</title>
        <authorList>
            <person name="Faddeeva-Vakhrusheva A."/>
            <person name="Derks M.F."/>
            <person name="Anvar S.Y."/>
            <person name="Agamennone V."/>
            <person name="Suring W."/>
            <person name="Smit S."/>
            <person name="van Straalen N.M."/>
            <person name="Roelofs D."/>
        </authorList>
    </citation>
    <scope>NUCLEOTIDE SEQUENCE [LARGE SCALE GENOMIC DNA]</scope>
    <source>
        <tissue evidence="6">Mixed pool</tissue>
    </source>
</reference>
<keyword evidence="1" id="KW-0297">G-protein coupled receptor</keyword>
<dbReference type="GO" id="GO:0007214">
    <property type="term" value="P:gamma-aminobutyric acid signaling pathway"/>
    <property type="evidence" value="ECO:0007669"/>
    <property type="project" value="TreeGrafter"/>
</dbReference>
<dbReference type="PANTHER" id="PTHR10519">
    <property type="entry name" value="GABA-B RECEPTOR"/>
    <property type="match status" value="1"/>
</dbReference>
<keyword evidence="7" id="KW-1185">Reference proteome</keyword>
<dbReference type="Proteomes" id="UP000094527">
    <property type="component" value="Unassembled WGS sequence"/>
</dbReference>